<evidence type="ECO:0000313" key="4">
    <source>
        <dbReference type="Proteomes" id="UP001321473"/>
    </source>
</evidence>
<dbReference type="EMBL" id="JARKHS020012145">
    <property type="protein sequence ID" value="KAK8777174.1"/>
    <property type="molecule type" value="Genomic_DNA"/>
</dbReference>
<keyword evidence="1" id="KW-1133">Transmembrane helix</keyword>
<accession>A0AAQ4EQX0</accession>
<dbReference type="EMBL" id="JARKHS020035066">
    <property type="protein sequence ID" value="KAK8757589.1"/>
    <property type="molecule type" value="Genomic_DNA"/>
</dbReference>
<keyword evidence="1" id="KW-0812">Transmembrane</keyword>
<dbReference type="AlphaFoldDB" id="A0AAQ4EQX0"/>
<proteinExistence type="predicted"/>
<evidence type="ECO:0000313" key="3">
    <source>
        <dbReference type="EMBL" id="KAK8777174.1"/>
    </source>
</evidence>
<keyword evidence="4" id="KW-1185">Reference proteome</keyword>
<reference evidence="3" key="3">
    <citation type="submission" date="2024-02" db="EMBL/GenBank/DDBJ databases">
        <authorList>
            <person name="Mcdaniel E.A."/>
            <person name="Celebi F.M."/>
            <person name="Reiter T."/>
            <person name="Weiss E.C."/>
            <person name="Chou S."/>
        </authorList>
    </citation>
    <scope>NUCLEOTIDE SEQUENCE</scope>
    <source>
        <strain evidence="3">F_SG_1</strain>
        <tissue evidence="3">Salivary glands</tissue>
    </source>
</reference>
<keyword evidence="1" id="KW-0472">Membrane</keyword>
<organism evidence="3 4">
    <name type="scientific">Amblyomma americanum</name>
    <name type="common">Lone star tick</name>
    <dbReference type="NCBI Taxonomy" id="6943"/>
    <lineage>
        <taxon>Eukaryota</taxon>
        <taxon>Metazoa</taxon>
        <taxon>Ecdysozoa</taxon>
        <taxon>Arthropoda</taxon>
        <taxon>Chelicerata</taxon>
        <taxon>Arachnida</taxon>
        <taxon>Acari</taxon>
        <taxon>Parasitiformes</taxon>
        <taxon>Ixodida</taxon>
        <taxon>Ixodoidea</taxon>
        <taxon>Ixodidae</taxon>
        <taxon>Amblyomminae</taxon>
        <taxon>Amblyomma</taxon>
    </lineage>
</organism>
<feature type="transmembrane region" description="Helical" evidence="1">
    <location>
        <begin position="20"/>
        <end position="41"/>
    </location>
</feature>
<evidence type="ECO:0000256" key="1">
    <source>
        <dbReference type="SAM" id="Phobius"/>
    </source>
</evidence>
<sequence length="195" mass="21541">MVRFTKELASVSPTIVRRVLWAACLRLVLPLVAWMIVYCLFVRQGNTAERTFHLSLATGSLLQLCDRLCDPQRIWGDEVNIEGFTLPSTRAETVWKLEASGGALVEGLSLFSVTYSVRQSERSCHVLRDAVLCVGQSVLCLRSVANTTLVVPHGRTTGANVTQAVRLNLPTAVALFQEEDTLRAHETMLKMSLLA</sequence>
<evidence type="ECO:0000313" key="2">
    <source>
        <dbReference type="EMBL" id="KAK8757589.1"/>
    </source>
</evidence>
<gene>
    <name evidence="2" type="ORF">V5799_004780</name>
    <name evidence="3" type="ORF">V5799_029483</name>
</gene>
<reference evidence="3" key="2">
    <citation type="submission" date="2023-03" db="EMBL/GenBank/DDBJ databases">
        <authorList>
            <person name="Thuy-Boun P."/>
        </authorList>
    </citation>
    <scope>NUCLEOTIDE SEQUENCE</scope>
    <source>
        <strain evidence="3">F_SG_1</strain>
        <tissue evidence="3">Salivary glands</tissue>
    </source>
</reference>
<reference evidence="3 4" key="1">
    <citation type="journal article" date="2023" name="Arcadia Sci">
        <title>De novo assembly of a long-read Amblyomma americanum tick genome.</title>
        <authorList>
            <person name="Chou S."/>
            <person name="Poskanzer K.E."/>
            <person name="Rollins M."/>
            <person name="Thuy-Boun P.S."/>
        </authorList>
    </citation>
    <scope>NUCLEOTIDE SEQUENCE [LARGE SCALE GENOMIC DNA]</scope>
    <source>
        <strain evidence="3">F_SG_1</strain>
        <tissue evidence="3">Salivary glands</tissue>
    </source>
</reference>
<name>A0AAQ4EQX0_AMBAM</name>
<protein>
    <submittedName>
        <fullName evidence="3">Uncharacterized protein</fullName>
    </submittedName>
</protein>
<comment type="caution">
    <text evidence="3">The sequence shown here is derived from an EMBL/GenBank/DDBJ whole genome shotgun (WGS) entry which is preliminary data.</text>
</comment>
<dbReference type="Proteomes" id="UP001321473">
    <property type="component" value="Unassembled WGS sequence"/>
</dbReference>